<evidence type="ECO:0000256" key="3">
    <source>
        <dbReference type="ARBA" id="ARBA00022443"/>
    </source>
</evidence>
<evidence type="ECO:0000256" key="6">
    <source>
        <dbReference type="ARBA" id="ARBA00023203"/>
    </source>
</evidence>
<dbReference type="GO" id="GO:0030425">
    <property type="term" value="C:dendrite"/>
    <property type="evidence" value="ECO:0007669"/>
    <property type="project" value="TreeGrafter"/>
</dbReference>
<keyword evidence="6" id="KW-0009">Actin-binding</keyword>
<reference evidence="13 14" key="2">
    <citation type="submission" date="2018-11" db="EMBL/GenBank/DDBJ databases">
        <authorList>
            <consortium name="Pathogen Informatics"/>
        </authorList>
    </citation>
    <scope>NUCLEOTIDE SEQUENCE [LARGE SCALE GENOMIC DNA]</scope>
</reference>
<feature type="compositionally biased region" description="Basic and acidic residues" evidence="10">
    <location>
        <begin position="306"/>
        <end position="319"/>
    </location>
</feature>
<dbReference type="GO" id="GO:0098974">
    <property type="term" value="P:postsynaptic actin cytoskeleton organization"/>
    <property type="evidence" value="ECO:0007669"/>
    <property type="project" value="TreeGrafter"/>
</dbReference>
<evidence type="ECO:0000256" key="4">
    <source>
        <dbReference type="ARBA" id="ARBA00022490"/>
    </source>
</evidence>
<evidence type="ECO:0000256" key="10">
    <source>
        <dbReference type="SAM" id="MobiDB-lite"/>
    </source>
</evidence>
<evidence type="ECO:0000313" key="14">
    <source>
        <dbReference type="Proteomes" id="UP000278627"/>
    </source>
</evidence>
<dbReference type="Proteomes" id="UP000278627">
    <property type="component" value="Unassembled WGS sequence"/>
</dbReference>
<protein>
    <submittedName>
        <fullName evidence="15">Drebrin-like protein</fullName>
    </submittedName>
</protein>
<evidence type="ECO:0000313" key="15">
    <source>
        <dbReference type="WBParaSite" id="BPAG_0001024801-mRNA-1"/>
    </source>
</evidence>
<keyword evidence="5 9" id="KW-0175">Coiled coil</keyword>
<comment type="similarity">
    <text evidence="2">Belongs to the ABP1 family.</text>
</comment>
<dbReference type="SMART" id="SM00102">
    <property type="entry name" value="ADF"/>
    <property type="match status" value="1"/>
</dbReference>
<evidence type="ECO:0000256" key="5">
    <source>
        <dbReference type="ARBA" id="ARBA00023054"/>
    </source>
</evidence>
<dbReference type="GO" id="GO:0030427">
    <property type="term" value="C:site of polarized growth"/>
    <property type="evidence" value="ECO:0007669"/>
    <property type="project" value="TreeGrafter"/>
</dbReference>
<evidence type="ECO:0000256" key="9">
    <source>
        <dbReference type="SAM" id="Coils"/>
    </source>
</evidence>
<gene>
    <name evidence="13" type="ORF">BPAG_LOCUS10210</name>
</gene>
<dbReference type="GO" id="GO:0030027">
    <property type="term" value="C:lamellipodium"/>
    <property type="evidence" value="ECO:0007669"/>
    <property type="project" value="TreeGrafter"/>
</dbReference>
<reference evidence="15" key="1">
    <citation type="submission" date="2017-02" db="UniProtKB">
        <authorList>
            <consortium name="WormBaseParasite"/>
        </authorList>
    </citation>
    <scope>IDENTIFICATION</scope>
</reference>
<dbReference type="AlphaFoldDB" id="A0A0N4TP01"/>
<dbReference type="InterPro" id="IPR035717">
    <property type="entry name" value="Drebrin-like_SH3"/>
</dbReference>
<dbReference type="InterPro" id="IPR001452">
    <property type="entry name" value="SH3_domain"/>
</dbReference>
<dbReference type="Gene3D" id="3.40.20.10">
    <property type="entry name" value="Severin"/>
    <property type="match status" value="1"/>
</dbReference>
<dbReference type="SUPFAM" id="SSF55753">
    <property type="entry name" value="Actin depolymerizing proteins"/>
    <property type="match status" value="1"/>
</dbReference>
<evidence type="ECO:0000256" key="7">
    <source>
        <dbReference type="ARBA" id="ARBA00023212"/>
    </source>
</evidence>
<dbReference type="PROSITE" id="PS50002">
    <property type="entry name" value="SH3"/>
    <property type="match status" value="1"/>
</dbReference>
<dbReference type="GO" id="GO:0030864">
    <property type="term" value="C:cortical actin cytoskeleton"/>
    <property type="evidence" value="ECO:0007669"/>
    <property type="project" value="TreeGrafter"/>
</dbReference>
<evidence type="ECO:0000313" key="13">
    <source>
        <dbReference type="EMBL" id="VDN91396.1"/>
    </source>
</evidence>
<accession>A0A0N4TP01</accession>
<evidence type="ECO:0000259" key="12">
    <source>
        <dbReference type="PROSITE" id="PS51263"/>
    </source>
</evidence>
<keyword evidence="7" id="KW-0206">Cytoskeleton</keyword>
<dbReference type="InterPro" id="IPR036028">
    <property type="entry name" value="SH3-like_dom_sf"/>
</dbReference>
<dbReference type="EMBL" id="UZAD01013179">
    <property type="protein sequence ID" value="VDN91396.1"/>
    <property type="molecule type" value="Genomic_DNA"/>
</dbReference>
<feature type="coiled-coil region" evidence="9">
    <location>
        <begin position="187"/>
        <end position="219"/>
    </location>
</feature>
<dbReference type="GO" id="GO:0005884">
    <property type="term" value="C:actin filament"/>
    <property type="evidence" value="ECO:0007669"/>
    <property type="project" value="TreeGrafter"/>
</dbReference>
<dbReference type="PANTHER" id="PTHR10829:SF25">
    <property type="entry name" value="DREBRIN-LIKE PROTEIN"/>
    <property type="match status" value="1"/>
</dbReference>
<evidence type="ECO:0000256" key="1">
    <source>
        <dbReference type="ARBA" id="ARBA00004245"/>
    </source>
</evidence>
<feature type="domain" description="ADF-H" evidence="12">
    <location>
        <begin position="4"/>
        <end position="138"/>
    </location>
</feature>
<keyword evidence="14" id="KW-1185">Reference proteome</keyword>
<dbReference type="GO" id="GO:0014069">
    <property type="term" value="C:postsynaptic density"/>
    <property type="evidence" value="ECO:0007669"/>
    <property type="project" value="TreeGrafter"/>
</dbReference>
<organism evidence="15">
    <name type="scientific">Brugia pahangi</name>
    <name type="common">Filarial nematode worm</name>
    <dbReference type="NCBI Taxonomy" id="6280"/>
    <lineage>
        <taxon>Eukaryota</taxon>
        <taxon>Metazoa</taxon>
        <taxon>Ecdysozoa</taxon>
        <taxon>Nematoda</taxon>
        <taxon>Chromadorea</taxon>
        <taxon>Rhabditida</taxon>
        <taxon>Spirurina</taxon>
        <taxon>Spiruromorpha</taxon>
        <taxon>Filarioidea</taxon>
        <taxon>Onchocercidae</taxon>
        <taxon>Brugia</taxon>
    </lineage>
</organism>
<dbReference type="SMART" id="SM00326">
    <property type="entry name" value="SH3"/>
    <property type="match status" value="1"/>
</dbReference>
<dbReference type="PROSITE" id="PS51263">
    <property type="entry name" value="ADF_H"/>
    <property type="match status" value="1"/>
</dbReference>
<dbReference type="GO" id="GO:0030833">
    <property type="term" value="P:regulation of actin filament polymerization"/>
    <property type="evidence" value="ECO:0007669"/>
    <property type="project" value="TreeGrafter"/>
</dbReference>
<dbReference type="GO" id="GO:0048812">
    <property type="term" value="P:neuron projection morphogenesis"/>
    <property type="evidence" value="ECO:0007669"/>
    <property type="project" value="TreeGrafter"/>
</dbReference>
<name>A0A0N4TP01_BRUPA</name>
<feature type="region of interest" description="Disordered" evidence="10">
    <location>
        <begin position="285"/>
        <end position="320"/>
    </location>
</feature>
<sequence>MTLNVLTHQKDILSAYDVILKSTSCNHWSCDFRVILEYENNSNIIKVADTGDGGMEELSTSFTAGRLQYGIGAVRWGASASAKIVLIQWQGEGVPSSRLVTTANHGSELKRFLRGIHVILIARNEEDVDMESILRVVSRLPGVNETVPTLTEISEFTQPKAVGTTYQPVKPKNEIDTVSREKFWKEVRAQENDRIAEERKREREKNEMALRERSELSERIHAQLCSEEKAKKVNESSSSTIYEKDIIRANDLVQVKGTLCEKVSNEPQLCVVESPKTLQVIREQTAEKASGCTSTNEGNADIIEENENKSQQRRSEQEVGLKSSVIYQTNKNFIQEDTLQKTESEVIRVMEDTKSSHGRSAIALWDYQAADETEISFNPDDIITEVDQIDEGWWHGRAPDGKYGLFPANYVSLL</sequence>
<proteinExistence type="inferred from homology"/>
<dbReference type="Pfam" id="PF00241">
    <property type="entry name" value="Cofilin_ADF"/>
    <property type="match status" value="1"/>
</dbReference>
<comment type="subcellular location">
    <subcellularLocation>
        <location evidence="1">Cytoplasm</location>
        <location evidence="1">Cytoskeleton</location>
    </subcellularLocation>
</comment>
<evidence type="ECO:0000256" key="8">
    <source>
        <dbReference type="PROSITE-ProRule" id="PRU00192"/>
    </source>
</evidence>
<dbReference type="SUPFAM" id="SSF50044">
    <property type="entry name" value="SH3-domain"/>
    <property type="match status" value="1"/>
</dbReference>
<dbReference type="WBParaSite" id="BPAG_0001024801-mRNA-1">
    <property type="protein sequence ID" value="BPAG_0001024801-mRNA-1"/>
    <property type="gene ID" value="BPAG_0001024801"/>
</dbReference>
<dbReference type="GO" id="GO:0045211">
    <property type="term" value="C:postsynaptic membrane"/>
    <property type="evidence" value="ECO:0007669"/>
    <property type="project" value="TreeGrafter"/>
</dbReference>
<dbReference type="PANTHER" id="PTHR10829">
    <property type="entry name" value="CORTACTIN AND DREBRIN"/>
    <property type="match status" value="1"/>
</dbReference>
<dbReference type="STRING" id="6280.A0A0N4TP01"/>
<dbReference type="CDD" id="cd11960">
    <property type="entry name" value="SH3_Abp1_eu"/>
    <property type="match status" value="1"/>
</dbReference>
<dbReference type="GO" id="GO:0051015">
    <property type="term" value="F:actin filament binding"/>
    <property type="evidence" value="ECO:0007669"/>
    <property type="project" value="TreeGrafter"/>
</dbReference>
<dbReference type="GO" id="GO:0045773">
    <property type="term" value="P:positive regulation of axon extension"/>
    <property type="evidence" value="ECO:0007669"/>
    <property type="project" value="TreeGrafter"/>
</dbReference>
<feature type="domain" description="SH3" evidence="11">
    <location>
        <begin position="356"/>
        <end position="414"/>
    </location>
</feature>
<evidence type="ECO:0000256" key="2">
    <source>
        <dbReference type="ARBA" id="ARBA00011039"/>
    </source>
</evidence>
<dbReference type="InterPro" id="IPR029006">
    <property type="entry name" value="ADF-H/Gelsolin-like_dom_sf"/>
</dbReference>
<dbReference type="Gene3D" id="2.30.30.40">
    <property type="entry name" value="SH3 Domains"/>
    <property type="match status" value="1"/>
</dbReference>
<dbReference type="PRINTS" id="PR00452">
    <property type="entry name" value="SH3DOMAIN"/>
</dbReference>
<dbReference type="InterPro" id="IPR002108">
    <property type="entry name" value="ADF-H"/>
</dbReference>
<evidence type="ECO:0000259" key="11">
    <source>
        <dbReference type="PROSITE" id="PS50002"/>
    </source>
</evidence>
<dbReference type="Pfam" id="PF14604">
    <property type="entry name" value="SH3_9"/>
    <property type="match status" value="1"/>
</dbReference>
<keyword evidence="3 8" id="KW-0728">SH3 domain</keyword>
<dbReference type="FunFam" id="2.30.30.40:FF:000046">
    <property type="entry name" value="Drebrin-like protein isoform B"/>
    <property type="match status" value="1"/>
</dbReference>
<keyword evidence="4" id="KW-0963">Cytoplasm</keyword>